<comment type="similarity">
    <text evidence="1">Belongs to the Rpn/YhgA-like nuclease family.</text>
</comment>
<dbReference type="PANTHER" id="PTHR34611">
    <property type="match status" value="1"/>
</dbReference>
<evidence type="ECO:0000313" key="4">
    <source>
        <dbReference type="Proteomes" id="UP000437875"/>
    </source>
</evidence>
<dbReference type="EMBL" id="WSGM01000396">
    <property type="protein sequence ID" value="KAE9722318.1"/>
    <property type="molecule type" value="Genomic_DNA"/>
</dbReference>
<feature type="domain" description="Transposase (putative) YhgA-like" evidence="2">
    <location>
        <begin position="1"/>
        <end position="196"/>
    </location>
</feature>
<dbReference type="AlphaFoldDB" id="A0A6N6WS75"/>
<proteinExistence type="inferred from homology"/>
<dbReference type="NCBIfam" id="TIGR01784">
    <property type="entry name" value="T_den_put_tspse"/>
    <property type="match status" value="1"/>
</dbReference>
<dbReference type="GO" id="GO:1990238">
    <property type="term" value="F:double-stranded DNA endonuclease activity"/>
    <property type="evidence" value="ECO:0007669"/>
    <property type="project" value="TreeGrafter"/>
</dbReference>
<dbReference type="Proteomes" id="UP000437875">
    <property type="component" value="Unassembled WGS sequence"/>
</dbReference>
<dbReference type="Pfam" id="PF04754">
    <property type="entry name" value="Transposase_31"/>
    <property type="match status" value="1"/>
</dbReference>
<dbReference type="PANTHER" id="PTHR34611:SF2">
    <property type="entry name" value="INACTIVE RECOMBINATION-PROMOTING NUCLEASE-LIKE PROTEIN RPNE-RELATED"/>
    <property type="match status" value="1"/>
</dbReference>
<protein>
    <submittedName>
        <fullName evidence="3">Rpn family recombination-promoting nuclease/putative transposase</fullName>
    </submittedName>
</protein>
<dbReference type="InterPro" id="IPR051699">
    <property type="entry name" value="Rpn/YhgA-like_nuclease"/>
</dbReference>
<evidence type="ECO:0000313" key="3">
    <source>
        <dbReference type="EMBL" id="KAE9722318.1"/>
    </source>
</evidence>
<gene>
    <name evidence="3" type="ORF">GP711_27015</name>
</gene>
<organism evidence="3 4">
    <name type="scientific">Escherichia coli</name>
    <dbReference type="NCBI Taxonomy" id="562"/>
    <lineage>
        <taxon>Bacteria</taxon>
        <taxon>Pseudomonadati</taxon>
        <taxon>Pseudomonadota</taxon>
        <taxon>Gammaproteobacteria</taxon>
        <taxon>Enterobacterales</taxon>
        <taxon>Enterobacteriaceae</taxon>
        <taxon>Escherichia</taxon>
    </lineage>
</organism>
<dbReference type="InterPro" id="IPR006842">
    <property type="entry name" value="Transposase_31"/>
</dbReference>
<name>A0A6N6WS75_ECOLX</name>
<feature type="non-terminal residue" evidence="3">
    <location>
        <position position="1"/>
    </location>
</feature>
<dbReference type="GO" id="GO:0006310">
    <property type="term" value="P:DNA recombination"/>
    <property type="evidence" value="ECO:0007669"/>
    <property type="project" value="TreeGrafter"/>
</dbReference>
<evidence type="ECO:0000259" key="2">
    <source>
        <dbReference type="Pfam" id="PF04754"/>
    </source>
</evidence>
<sequence length="211" mass="24317">FKLFLRQPDTARDFLAFHLPAPIHALCDMKTLKLESSSFIDDDLRESYSDVLWSVKTEQGPGYIYCLIEHQSTSNKLIAFRMMRYAIAAMQNHLDAGYKTLPMVVPLLFYHGIESPYPYSLCWLDCFADPNLARQLYASAFPLIDVTVMPDDEIMQHRRMALLELIQKHIRQRDLMGLVEQMACLLSSGYANDRQIKGLFNYILQTGDAVR</sequence>
<accession>A0A6N6WS75</accession>
<reference evidence="3 4" key="1">
    <citation type="submission" date="2019-10" db="EMBL/GenBank/DDBJ databases">
        <title>Antimicrobial-resistant enteric bacteria are widely distributed amongst people, animals and the environment in northern Tanzania.</title>
        <authorList>
            <person name="Subbiah M."/>
            <person name="Call D.R."/>
        </authorList>
    </citation>
    <scope>NUCLEOTIDE SEQUENCE [LARGE SCALE GENOMIC DNA]</scope>
    <source>
        <strain evidence="3 4">TzEc067</strain>
    </source>
</reference>
<evidence type="ECO:0000256" key="1">
    <source>
        <dbReference type="ARBA" id="ARBA00009787"/>
    </source>
</evidence>
<feature type="non-terminal residue" evidence="3">
    <location>
        <position position="211"/>
    </location>
</feature>
<dbReference type="RefSeq" id="WP_158117735.1">
    <property type="nucleotide sequence ID" value="NZ_WSGM01000396.1"/>
</dbReference>
<dbReference type="InterPro" id="IPR010106">
    <property type="entry name" value="RpnA"/>
</dbReference>
<comment type="caution">
    <text evidence="3">The sequence shown here is derived from an EMBL/GenBank/DDBJ whole genome shotgun (WGS) entry which is preliminary data.</text>
</comment>